<keyword evidence="1" id="KW-0472">Membrane</keyword>
<name>A0A8X9A3W0_SALSN</name>
<reference evidence="2" key="1">
    <citation type="submission" date="2018-01" db="EMBL/GenBank/DDBJ databases">
        <authorList>
            <person name="Mao J.F."/>
        </authorList>
    </citation>
    <scope>NUCLEOTIDE SEQUENCE</scope>
    <source>
        <strain evidence="2">Huo1</strain>
        <tissue evidence="2">Leaf</tissue>
    </source>
</reference>
<protein>
    <submittedName>
        <fullName evidence="2">Uncharacterized protein</fullName>
    </submittedName>
</protein>
<feature type="transmembrane region" description="Helical" evidence="1">
    <location>
        <begin position="91"/>
        <end position="112"/>
    </location>
</feature>
<keyword evidence="3" id="KW-1185">Reference proteome</keyword>
<reference evidence="2" key="2">
    <citation type="submission" date="2020-08" db="EMBL/GenBank/DDBJ databases">
        <title>Plant Genome Project.</title>
        <authorList>
            <person name="Zhang R.-G."/>
        </authorList>
    </citation>
    <scope>NUCLEOTIDE SEQUENCE</scope>
    <source>
        <strain evidence="2">Huo1</strain>
        <tissue evidence="2">Leaf</tissue>
    </source>
</reference>
<proteinExistence type="predicted"/>
<comment type="caution">
    <text evidence="2">The sequence shown here is derived from an EMBL/GenBank/DDBJ whole genome shotgun (WGS) entry which is preliminary data.</text>
</comment>
<sequence>MPFQAASNEEIHLFIVAAVVSPLPNQNHSAAARGQPRPIRCVVRRSERCKFSGYINYNFPVHIWRYLVDEISVLHPWWVQLTRREVNKLRVFRLMLFSGVVFFDVWIAGQVFEVGQIMVMKSEGFKHLEQSCPSLLSGLLETVALADEKPNLISGKKRKGRGWPPAAAE</sequence>
<keyword evidence="1" id="KW-1133">Transmembrane helix</keyword>
<keyword evidence="1" id="KW-0812">Transmembrane</keyword>
<organism evidence="2">
    <name type="scientific">Salvia splendens</name>
    <name type="common">Scarlet sage</name>
    <dbReference type="NCBI Taxonomy" id="180675"/>
    <lineage>
        <taxon>Eukaryota</taxon>
        <taxon>Viridiplantae</taxon>
        <taxon>Streptophyta</taxon>
        <taxon>Embryophyta</taxon>
        <taxon>Tracheophyta</taxon>
        <taxon>Spermatophyta</taxon>
        <taxon>Magnoliopsida</taxon>
        <taxon>eudicotyledons</taxon>
        <taxon>Gunneridae</taxon>
        <taxon>Pentapetalae</taxon>
        <taxon>asterids</taxon>
        <taxon>lamiids</taxon>
        <taxon>Lamiales</taxon>
        <taxon>Lamiaceae</taxon>
        <taxon>Nepetoideae</taxon>
        <taxon>Mentheae</taxon>
        <taxon>Salviinae</taxon>
        <taxon>Salvia</taxon>
        <taxon>Salvia subgen. Calosphace</taxon>
        <taxon>core Calosphace</taxon>
    </lineage>
</organism>
<dbReference type="EMBL" id="PNBA02000004">
    <property type="protein sequence ID" value="KAG6426761.1"/>
    <property type="molecule type" value="Genomic_DNA"/>
</dbReference>
<evidence type="ECO:0000313" key="2">
    <source>
        <dbReference type="EMBL" id="KAG6426761.1"/>
    </source>
</evidence>
<evidence type="ECO:0000313" key="3">
    <source>
        <dbReference type="Proteomes" id="UP000298416"/>
    </source>
</evidence>
<dbReference type="AlphaFoldDB" id="A0A8X9A3W0"/>
<gene>
    <name evidence="2" type="ORF">SASPL_110995</name>
</gene>
<dbReference type="Proteomes" id="UP000298416">
    <property type="component" value="Unassembled WGS sequence"/>
</dbReference>
<evidence type="ECO:0000256" key="1">
    <source>
        <dbReference type="SAM" id="Phobius"/>
    </source>
</evidence>
<accession>A0A8X9A3W0</accession>
<dbReference type="Gene3D" id="1.25.40.420">
    <property type="match status" value="1"/>
</dbReference>